<keyword evidence="2" id="KW-1185">Reference proteome</keyword>
<gene>
    <name evidence="1" type="ORF">KIN20_005726</name>
</gene>
<sequence>MIFANAVRSLCGVCHDCCSSLFEVYLIPSLQHFAILDARFRFPVVRAISSRRISPRVCEDRRLSLRDFKSHSAKVSLSSSLAHAHRILHCSRNGDVSGGNITHNDIDHVS</sequence>
<name>A0AAD5MLJ0_PARTN</name>
<evidence type="ECO:0000313" key="1">
    <source>
        <dbReference type="EMBL" id="KAJ1350026.1"/>
    </source>
</evidence>
<comment type="caution">
    <text evidence="1">The sequence shown here is derived from an EMBL/GenBank/DDBJ whole genome shotgun (WGS) entry which is preliminary data.</text>
</comment>
<reference evidence="1" key="1">
    <citation type="submission" date="2021-06" db="EMBL/GenBank/DDBJ databases">
        <title>Parelaphostrongylus tenuis whole genome reference sequence.</title>
        <authorList>
            <person name="Garwood T.J."/>
            <person name="Larsen P.A."/>
            <person name="Fountain-Jones N.M."/>
            <person name="Garbe J.R."/>
            <person name="Macchietto M.G."/>
            <person name="Kania S.A."/>
            <person name="Gerhold R.W."/>
            <person name="Richards J.E."/>
            <person name="Wolf T.M."/>
        </authorList>
    </citation>
    <scope>NUCLEOTIDE SEQUENCE</scope>
    <source>
        <strain evidence="1">MNPRO001-30</strain>
        <tissue evidence="1">Meninges</tissue>
    </source>
</reference>
<protein>
    <submittedName>
        <fullName evidence="1">Uncharacterized protein</fullName>
    </submittedName>
</protein>
<evidence type="ECO:0000313" key="2">
    <source>
        <dbReference type="Proteomes" id="UP001196413"/>
    </source>
</evidence>
<dbReference type="AlphaFoldDB" id="A0AAD5MLJ0"/>
<accession>A0AAD5MLJ0</accession>
<dbReference type="Proteomes" id="UP001196413">
    <property type="component" value="Unassembled WGS sequence"/>
</dbReference>
<organism evidence="1 2">
    <name type="scientific">Parelaphostrongylus tenuis</name>
    <name type="common">Meningeal worm</name>
    <dbReference type="NCBI Taxonomy" id="148309"/>
    <lineage>
        <taxon>Eukaryota</taxon>
        <taxon>Metazoa</taxon>
        <taxon>Ecdysozoa</taxon>
        <taxon>Nematoda</taxon>
        <taxon>Chromadorea</taxon>
        <taxon>Rhabditida</taxon>
        <taxon>Rhabditina</taxon>
        <taxon>Rhabditomorpha</taxon>
        <taxon>Strongyloidea</taxon>
        <taxon>Metastrongylidae</taxon>
        <taxon>Parelaphostrongylus</taxon>
    </lineage>
</organism>
<proteinExistence type="predicted"/>
<dbReference type="EMBL" id="JAHQIW010000788">
    <property type="protein sequence ID" value="KAJ1350026.1"/>
    <property type="molecule type" value="Genomic_DNA"/>
</dbReference>